<dbReference type="InterPro" id="IPR029060">
    <property type="entry name" value="PIN-like_dom_sf"/>
</dbReference>
<dbReference type="EMBL" id="CP036498">
    <property type="protein sequence ID" value="QUS37730.1"/>
    <property type="molecule type" value="Genomic_DNA"/>
</dbReference>
<evidence type="ECO:0000313" key="4">
    <source>
        <dbReference type="Proteomes" id="UP000682843"/>
    </source>
</evidence>
<dbReference type="Pfam" id="PF01850">
    <property type="entry name" value="PIN"/>
    <property type="match status" value="1"/>
</dbReference>
<dbReference type="PANTHER" id="PTHR35901:SF1">
    <property type="entry name" value="EXONUCLEASE VAPC9"/>
    <property type="match status" value="1"/>
</dbReference>
<evidence type="ECO:0000259" key="2">
    <source>
        <dbReference type="Pfam" id="PF01850"/>
    </source>
</evidence>
<name>A0ABX8A7F0_9BRAD</name>
<dbReference type="InterPro" id="IPR002716">
    <property type="entry name" value="PIN_dom"/>
</dbReference>
<reference evidence="3 4" key="1">
    <citation type="submission" date="2019-02" db="EMBL/GenBank/DDBJ databases">
        <title>Emended description of the genus Rhodopseudomonas and description of Rhodopseudomonas albus sp. nov., a non-phototrophic, heavy-metal-tolerant bacterium isolated from garden soil.</title>
        <authorList>
            <person name="Bao Z."/>
            <person name="Cao W.W."/>
            <person name="Sato Y."/>
            <person name="Nishizawa T."/>
            <person name="Zhao J."/>
            <person name="Guo Y."/>
            <person name="Ohta H."/>
        </authorList>
    </citation>
    <scope>NUCLEOTIDE SEQUENCE [LARGE SCALE GENOMIC DNA]</scope>
    <source>
        <strain evidence="3 4">SK50-23</strain>
    </source>
</reference>
<evidence type="ECO:0000256" key="1">
    <source>
        <dbReference type="ARBA" id="ARBA00022842"/>
    </source>
</evidence>
<gene>
    <name evidence="3" type="ORF">RPMA_01745</name>
</gene>
<protein>
    <submittedName>
        <fullName evidence="3">PIN domain-containing protein</fullName>
    </submittedName>
</protein>
<keyword evidence="1" id="KW-0460">Magnesium</keyword>
<dbReference type="Gene3D" id="3.40.50.1010">
    <property type="entry name" value="5'-nuclease"/>
    <property type="match status" value="1"/>
</dbReference>
<accession>A0ABX8A7F0</accession>
<evidence type="ECO:0000313" key="3">
    <source>
        <dbReference type="EMBL" id="QUS37730.1"/>
    </source>
</evidence>
<dbReference type="Proteomes" id="UP000682843">
    <property type="component" value="Chromosome"/>
</dbReference>
<dbReference type="InterPro" id="IPR051619">
    <property type="entry name" value="TypeII_TA_RNase_PINc/VapC"/>
</dbReference>
<dbReference type="InterPro" id="IPR044153">
    <property type="entry name" value="PIN_Pae0151-like"/>
</dbReference>
<dbReference type="RefSeq" id="WP_211911218.1">
    <property type="nucleotide sequence ID" value="NZ_CP036498.1"/>
</dbReference>
<dbReference type="CDD" id="cd09873">
    <property type="entry name" value="PIN_Pae0151-like"/>
    <property type="match status" value="1"/>
</dbReference>
<keyword evidence="4" id="KW-1185">Reference proteome</keyword>
<dbReference type="SUPFAM" id="SSF88723">
    <property type="entry name" value="PIN domain-like"/>
    <property type="match status" value="1"/>
</dbReference>
<dbReference type="PANTHER" id="PTHR35901">
    <property type="entry name" value="RIBONUCLEASE VAPC3"/>
    <property type="match status" value="1"/>
</dbReference>
<proteinExistence type="predicted"/>
<organism evidence="3 4">
    <name type="scientific">Tardiphaga alba</name>
    <dbReference type="NCBI Taxonomy" id="340268"/>
    <lineage>
        <taxon>Bacteria</taxon>
        <taxon>Pseudomonadati</taxon>
        <taxon>Pseudomonadota</taxon>
        <taxon>Alphaproteobacteria</taxon>
        <taxon>Hyphomicrobiales</taxon>
        <taxon>Nitrobacteraceae</taxon>
        <taxon>Tardiphaga</taxon>
    </lineage>
</organism>
<sequence>MQLVIDVSVMASWHFADEYRIESVALLDSLERRILDVRVPGIWWFEIHQMLLRGERRNRATLQQTEQFLLFVGALPITIVQGSDPGTILDLARRHQLSFYDAAYLELALREDIALATLDHALVRAAAAEGVALMAA</sequence>
<feature type="domain" description="PIN" evidence="2">
    <location>
        <begin position="4"/>
        <end position="126"/>
    </location>
</feature>